<feature type="signal peptide" evidence="3">
    <location>
        <begin position="1"/>
        <end position="17"/>
    </location>
</feature>
<dbReference type="GO" id="GO:0031012">
    <property type="term" value="C:extracellular matrix"/>
    <property type="evidence" value="ECO:0007669"/>
    <property type="project" value="TreeGrafter"/>
</dbReference>
<dbReference type="PROSITE" id="PS00233">
    <property type="entry name" value="CHIT_BIND_RR_1"/>
    <property type="match status" value="1"/>
</dbReference>
<sequence length="171" mass="17902">MAFKLVTILALVTVASAQLYQAAAPLRRVAVSQPLLAKVEDQPDPNPQYNFAYDVQDSLSGDSKSQFESRDGDLIKGQYSLIDADGYRRVVDYTADPVNGFNAVVSREPLAGADAAKAVAAPSIVKASPFAYAATPGLLKAPLAQVAAPSAFIRAAPLAAAAPGYLAYAHH</sequence>
<dbReference type="PROSITE" id="PS51155">
    <property type="entry name" value="CHIT_BIND_RR_2"/>
    <property type="match status" value="1"/>
</dbReference>
<dbReference type="OrthoDB" id="10071059at2759"/>
<dbReference type="PANTHER" id="PTHR12236:SF75">
    <property type="entry name" value="CUTICULAR PROTEIN 62BB, ISOFORM A"/>
    <property type="match status" value="1"/>
</dbReference>
<dbReference type="OMA" id="YLAYAHH"/>
<dbReference type="AlphaFoldDB" id="A0A7R8UNL4"/>
<evidence type="ECO:0000313" key="5">
    <source>
        <dbReference type="Proteomes" id="UP000594454"/>
    </source>
</evidence>
<dbReference type="Pfam" id="PF00379">
    <property type="entry name" value="Chitin_bind_4"/>
    <property type="match status" value="1"/>
</dbReference>
<keyword evidence="5" id="KW-1185">Reference proteome</keyword>
<dbReference type="Proteomes" id="UP000594454">
    <property type="component" value="Chromosome 3"/>
</dbReference>
<feature type="chain" id="PRO_5030589767" description="Larval cuticle protein A2B" evidence="3">
    <location>
        <begin position="18"/>
        <end position="171"/>
    </location>
</feature>
<evidence type="ECO:0000256" key="3">
    <source>
        <dbReference type="SAM" id="SignalP"/>
    </source>
</evidence>
<keyword evidence="1 2" id="KW-0193">Cuticle</keyword>
<dbReference type="InterPro" id="IPR031311">
    <property type="entry name" value="CHIT_BIND_RR_consensus"/>
</dbReference>
<dbReference type="PANTHER" id="PTHR12236">
    <property type="entry name" value="STRUCTURAL CONTITUENT OF CUTICLE"/>
    <property type="match status" value="1"/>
</dbReference>
<name>A0A7R8UNL4_HERIL</name>
<protein>
    <recommendedName>
        <fullName evidence="6">Larval cuticle protein A2B</fullName>
    </recommendedName>
</protein>
<accession>A0A7R8UNL4</accession>
<evidence type="ECO:0000256" key="2">
    <source>
        <dbReference type="PROSITE-ProRule" id="PRU00497"/>
    </source>
</evidence>
<dbReference type="InterPro" id="IPR000618">
    <property type="entry name" value="Insect_cuticle"/>
</dbReference>
<evidence type="ECO:0000313" key="4">
    <source>
        <dbReference type="EMBL" id="CAD7084141.1"/>
    </source>
</evidence>
<reference evidence="4 5" key="1">
    <citation type="submission" date="2020-11" db="EMBL/GenBank/DDBJ databases">
        <authorList>
            <person name="Wallbank WR R."/>
            <person name="Pardo Diaz C."/>
            <person name="Kozak K."/>
            <person name="Martin S."/>
            <person name="Jiggins C."/>
            <person name="Moest M."/>
            <person name="Warren A I."/>
            <person name="Generalovic N T."/>
            <person name="Byers J.R.P. K."/>
            <person name="Montejo-Kovacevich G."/>
            <person name="Yen C E."/>
        </authorList>
    </citation>
    <scope>NUCLEOTIDE SEQUENCE [LARGE SCALE GENOMIC DNA]</scope>
</reference>
<evidence type="ECO:0000256" key="1">
    <source>
        <dbReference type="ARBA" id="ARBA00022460"/>
    </source>
</evidence>
<dbReference type="GO" id="GO:0005615">
    <property type="term" value="C:extracellular space"/>
    <property type="evidence" value="ECO:0007669"/>
    <property type="project" value="TreeGrafter"/>
</dbReference>
<evidence type="ECO:0008006" key="6">
    <source>
        <dbReference type="Google" id="ProtNLM"/>
    </source>
</evidence>
<proteinExistence type="predicted"/>
<keyword evidence="3" id="KW-0732">Signal</keyword>
<dbReference type="InterPro" id="IPR051217">
    <property type="entry name" value="Insect_Cuticle_Struc_Prot"/>
</dbReference>
<organism evidence="4 5">
    <name type="scientific">Hermetia illucens</name>
    <name type="common">Black soldier fly</name>
    <dbReference type="NCBI Taxonomy" id="343691"/>
    <lineage>
        <taxon>Eukaryota</taxon>
        <taxon>Metazoa</taxon>
        <taxon>Ecdysozoa</taxon>
        <taxon>Arthropoda</taxon>
        <taxon>Hexapoda</taxon>
        <taxon>Insecta</taxon>
        <taxon>Pterygota</taxon>
        <taxon>Neoptera</taxon>
        <taxon>Endopterygota</taxon>
        <taxon>Diptera</taxon>
        <taxon>Brachycera</taxon>
        <taxon>Stratiomyomorpha</taxon>
        <taxon>Stratiomyidae</taxon>
        <taxon>Hermetiinae</taxon>
        <taxon>Hermetia</taxon>
    </lineage>
</organism>
<dbReference type="GO" id="GO:0042302">
    <property type="term" value="F:structural constituent of cuticle"/>
    <property type="evidence" value="ECO:0007669"/>
    <property type="project" value="UniProtKB-UniRule"/>
</dbReference>
<gene>
    <name evidence="4" type="ORF">HERILL_LOCUS7052</name>
</gene>
<dbReference type="InParanoid" id="A0A7R8UNL4"/>
<dbReference type="EMBL" id="LR899011">
    <property type="protein sequence ID" value="CAD7084141.1"/>
    <property type="molecule type" value="Genomic_DNA"/>
</dbReference>
<dbReference type="PRINTS" id="PR00947">
    <property type="entry name" value="CUTICLE"/>
</dbReference>